<dbReference type="Pfam" id="PF06985">
    <property type="entry name" value="HET"/>
    <property type="match status" value="1"/>
</dbReference>
<keyword evidence="4" id="KW-1185">Reference proteome</keyword>
<dbReference type="OrthoDB" id="1470350at2759"/>
<evidence type="ECO:0000313" key="3">
    <source>
        <dbReference type="EMBL" id="KAJ4005465.1"/>
    </source>
</evidence>
<gene>
    <name evidence="3" type="ORF">NW766_011013</name>
</gene>
<dbReference type="Proteomes" id="UP001152130">
    <property type="component" value="Unassembled WGS sequence"/>
</dbReference>
<feature type="region of interest" description="Disordered" evidence="1">
    <location>
        <begin position="1"/>
        <end position="32"/>
    </location>
</feature>
<dbReference type="AlphaFoldDB" id="A0A9W8PGJ9"/>
<dbReference type="InterPro" id="IPR010730">
    <property type="entry name" value="HET"/>
</dbReference>
<protein>
    <recommendedName>
        <fullName evidence="2">Heterokaryon incompatibility domain-containing protein</fullName>
    </recommendedName>
</protein>
<dbReference type="InterPro" id="IPR052895">
    <property type="entry name" value="HetReg/Transcr_Mod"/>
</dbReference>
<dbReference type="EMBL" id="JAPDHF010000021">
    <property type="protein sequence ID" value="KAJ4005465.1"/>
    <property type="molecule type" value="Genomic_DNA"/>
</dbReference>
<dbReference type="PANTHER" id="PTHR24148:SF64">
    <property type="entry name" value="HETEROKARYON INCOMPATIBILITY DOMAIN-CONTAINING PROTEIN"/>
    <property type="match status" value="1"/>
</dbReference>
<sequence length="589" mass="67571">MRQSKEEEEQSQSLNESGSALPSPAQSSPYKPLNADRDCTRLLRIEAAQDGDPIACTLFEVAFGDRPKFDALSYMWGDGKTERNITVNGVDYCVRQNLWDALHYLRKHALETDYWIDAICINQKDMDERNRQVRMMHHIYSRAQTVVVWLGKSYAEYEAVLPDLKALQHQIPSSQSAAPGEPADAARNSPAERSLARKLYSDNYWKRLWIIQEIAQAQKIKVCFGKSAAEWKQFTHFMTMHNLGSDGPIRLERQREEKYSGSNTLLELLRRHRDAECQDRKDKVYGLVGMTSDARGFLIDYKKSFFEIWAEVMEFMNKHGLFYNKDILEVGHLVKFLLMGDECDPLQQIVRSYAPREGDDTNITDPDNHRSFELQGAVLGCVICVGPRPSEIVGDLQAVDSWTEKIQANYRGDLGNAHRDNDTMIRTILELDDYSLSMKCFDYRSIVSWPSTLSYSRDGFYIGDWVERLRSRCRDSLAKDTSSDRTSSNNCRLFQMSYRRKAPRKLGLSSSGVQVGDIVCCFGWPRRAVLVRAEGEGRRSRLQVVGTAVVAEDLKEERLDCFQRSDWSENKEELIAYLDARSIFVLLAK</sequence>
<accession>A0A9W8PGJ9</accession>
<organism evidence="3 4">
    <name type="scientific">Fusarium irregulare</name>
    <dbReference type="NCBI Taxonomy" id="2494466"/>
    <lineage>
        <taxon>Eukaryota</taxon>
        <taxon>Fungi</taxon>
        <taxon>Dikarya</taxon>
        <taxon>Ascomycota</taxon>
        <taxon>Pezizomycotina</taxon>
        <taxon>Sordariomycetes</taxon>
        <taxon>Hypocreomycetidae</taxon>
        <taxon>Hypocreales</taxon>
        <taxon>Nectriaceae</taxon>
        <taxon>Fusarium</taxon>
        <taxon>Fusarium incarnatum-equiseti species complex</taxon>
    </lineage>
</organism>
<dbReference type="PANTHER" id="PTHR24148">
    <property type="entry name" value="ANKYRIN REPEAT DOMAIN-CONTAINING PROTEIN 39 HOMOLOG-RELATED"/>
    <property type="match status" value="1"/>
</dbReference>
<name>A0A9W8PGJ9_9HYPO</name>
<feature type="domain" description="Heterokaryon incompatibility" evidence="2">
    <location>
        <begin position="69"/>
        <end position="213"/>
    </location>
</feature>
<evidence type="ECO:0000256" key="1">
    <source>
        <dbReference type="SAM" id="MobiDB-lite"/>
    </source>
</evidence>
<proteinExistence type="predicted"/>
<reference evidence="3" key="1">
    <citation type="submission" date="2022-10" db="EMBL/GenBank/DDBJ databases">
        <title>Fusarium specimens isolated from Avocado Roots.</title>
        <authorList>
            <person name="Stajich J."/>
            <person name="Roper C."/>
            <person name="Heimlech-Rivalta G."/>
        </authorList>
    </citation>
    <scope>NUCLEOTIDE SEQUENCE</scope>
    <source>
        <strain evidence="3">CF00143</strain>
    </source>
</reference>
<feature type="compositionally biased region" description="Acidic residues" evidence="1">
    <location>
        <begin position="1"/>
        <end position="10"/>
    </location>
</feature>
<comment type="caution">
    <text evidence="3">The sequence shown here is derived from an EMBL/GenBank/DDBJ whole genome shotgun (WGS) entry which is preliminary data.</text>
</comment>
<evidence type="ECO:0000313" key="4">
    <source>
        <dbReference type="Proteomes" id="UP001152130"/>
    </source>
</evidence>
<feature type="region of interest" description="Disordered" evidence="1">
    <location>
        <begin position="172"/>
        <end position="192"/>
    </location>
</feature>
<evidence type="ECO:0000259" key="2">
    <source>
        <dbReference type="Pfam" id="PF06985"/>
    </source>
</evidence>